<evidence type="ECO:0000256" key="4">
    <source>
        <dbReference type="ARBA" id="ARBA00022870"/>
    </source>
</evidence>
<dbReference type="Proteomes" id="UP000134313">
    <property type="component" value="Segment"/>
</dbReference>
<evidence type="ECO:0000256" key="9">
    <source>
        <dbReference type="SAM" id="Phobius"/>
    </source>
</evidence>
<proteinExistence type="inferred from homology"/>
<keyword evidence="6 9" id="KW-1133">Transmembrane helix</keyword>
<dbReference type="Proteomes" id="UP000164320">
    <property type="component" value="Genome"/>
</dbReference>
<dbReference type="KEGG" id="vg:10192258"/>
<keyword evidence="4" id="KW-1043">Host membrane</keyword>
<evidence type="ECO:0000313" key="10">
    <source>
        <dbReference type="EMBL" id="ADW24408.1"/>
    </source>
</evidence>
<keyword evidence="2" id="KW-1048">Host nucleus</keyword>
<comment type="subcellular location">
    <subcellularLocation>
        <location evidence="8">Host nucleus inner membrane</location>
        <topology evidence="8">Single-pass membrane protein</topology>
    </subcellularLocation>
</comment>
<evidence type="ECO:0000256" key="5">
    <source>
        <dbReference type="ARBA" id="ARBA00022921"/>
    </source>
</evidence>
<dbReference type="GO" id="GO:0044201">
    <property type="term" value="C:host cell nuclear inner membrane"/>
    <property type="evidence" value="ECO:0007669"/>
    <property type="project" value="UniProtKB-SubCell"/>
</dbReference>
<evidence type="ECO:0000313" key="12">
    <source>
        <dbReference type="Proteomes" id="UP000134313"/>
    </source>
</evidence>
<evidence type="ECO:0000313" key="13">
    <source>
        <dbReference type="Proteomes" id="UP000164320"/>
    </source>
</evidence>
<protein>
    <submittedName>
        <fullName evidence="10">Tegument protein</fullName>
    </submittedName>
</protein>
<sequence length="246" mass="27898">MNTHRRLVEELCCVVSTFICPQGVIPDIEKCTIGVPLMSKGGTQALCTVKLQHGQSYNLEFVYKFWQHILQDLRYPLQPCFIISNNGLAVTLKCFLCEPRDSAYKYGNKVPISGDVNLDKNSCIILLDEDFLKFKSRHVFPKELPIYQSMVICRTYLTEYRKAIQFVIVKPANRKRVSAILDCIARPDVSLSEPASLPDRPPSHFKFKIPNSLKPLIWSLGVSLLSAAITYFYLTHGDTYGTTVQT</sequence>
<dbReference type="EMBL" id="HQ221963">
    <property type="protein sequence ID" value="ADW24408.1"/>
    <property type="molecule type" value="Genomic_DNA"/>
</dbReference>
<evidence type="ECO:0000256" key="8">
    <source>
        <dbReference type="ARBA" id="ARBA00043948"/>
    </source>
</evidence>
<evidence type="ECO:0000313" key="11">
    <source>
        <dbReference type="EMBL" id="ADW24490.1"/>
    </source>
</evidence>
<reference evidence="12 13" key="1">
    <citation type="journal article" date="2011" name="J. Virol.">
        <title>Identification and sequencing of a novel rodent gammaherpesvirus that establishes acute and latent infection in laboratory mice.</title>
        <authorList>
            <person name="Loh J."/>
            <person name="Zhao G."/>
            <person name="Nelson C.A."/>
            <person name="Coder P."/>
            <person name="Droit L."/>
            <person name="Handley S.A."/>
            <person name="Johnson L.S."/>
            <person name="Vachharajani P."/>
            <person name="Guzman H."/>
            <person name="Tesh R.B."/>
            <person name="Wang D."/>
            <person name="Fremont D.H."/>
            <person name="Virgin H.W."/>
        </authorList>
    </citation>
    <scope>NUCLEOTIDE SEQUENCE [LARGE SCALE GENOMIC DNA]</scope>
</reference>
<gene>
    <name evidence="11" type="ORF">RHVP-L.67</name>
    <name evidence="10" type="ORF">RHVP.67</name>
</gene>
<evidence type="ECO:0000256" key="7">
    <source>
        <dbReference type="ARBA" id="ARBA00023136"/>
    </source>
</evidence>
<organism evidence="10 12">
    <name type="scientific">Cricetid gammaherpesvirus 2</name>
    <dbReference type="NCBI Taxonomy" id="1605972"/>
    <lineage>
        <taxon>Viruses</taxon>
        <taxon>Duplodnaviria</taxon>
        <taxon>Heunggongvirae</taxon>
        <taxon>Peploviricota</taxon>
        <taxon>Herviviricetes</taxon>
        <taxon>Herpesvirales</taxon>
        <taxon>Orthoherpesviridae</taxon>
        <taxon>Gammaherpesvirinae</taxon>
        <taxon>Rhadinovirus</taxon>
        <taxon>Rhadinovirus cricetidgamma2</taxon>
    </lineage>
</organism>
<evidence type="ECO:0000256" key="2">
    <source>
        <dbReference type="ARBA" id="ARBA00022562"/>
    </source>
</evidence>
<keyword evidence="12" id="KW-1185">Reference proteome</keyword>
<evidence type="ECO:0000256" key="3">
    <source>
        <dbReference type="ARBA" id="ARBA00022692"/>
    </source>
</evidence>
<accession>E9M5Q0</accession>
<feature type="transmembrane region" description="Helical" evidence="9">
    <location>
        <begin position="216"/>
        <end position="234"/>
    </location>
</feature>
<dbReference type="HAMAP" id="MF_04024">
    <property type="entry name" value="HSV_NEC2"/>
    <property type="match status" value="1"/>
</dbReference>
<name>E9M5Q0_9GAMA</name>
<keyword evidence="5" id="KW-0426">Late protein</keyword>
<dbReference type="GeneID" id="10192258"/>
<dbReference type="InterPro" id="IPR007626">
    <property type="entry name" value="Herpesvirus_viron_egress-type"/>
</dbReference>
<evidence type="ECO:0000256" key="1">
    <source>
        <dbReference type="ARBA" id="ARBA00022553"/>
    </source>
</evidence>
<dbReference type="RefSeq" id="YP_004207903.1">
    <property type="nucleotide sequence ID" value="NC_015049.1"/>
</dbReference>
<keyword evidence="3 9" id="KW-0812">Transmembrane</keyword>
<keyword evidence="1" id="KW-0597">Phosphoprotein</keyword>
<dbReference type="OrthoDB" id="11941at10239"/>
<dbReference type="Pfam" id="PF04541">
    <property type="entry name" value="Herpes_U34"/>
    <property type="match status" value="1"/>
</dbReference>
<keyword evidence="7 9" id="KW-0472">Membrane</keyword>
<dbReference type="EMBL" id="HQ698924">
    <property type="protein sequence ID" value="ADW24490.1"/>
    <property type="molecule type" value="Genomic_DNA"/>
</dbReference>
<evidence type="ECO:0000256" key="6">
    <source>
        <dbReference type="ARBA" id="ARBA00022989"/>
    </source>
</evidence>